<dbReference type="Proteomes" id="UP000694425">
    <property type="component" value="Unplaced"/>
</dbReference>
<organism evidence="2 3">
    <name type="scientific">Neovison vison</name>
    <name type="common">American mink</name>
    <name type="synonym">Mustela vison</name>
    <dbReference type="NCBI Taxonomy" id="452646"/>
    <lineage>
        <taxon>Eukaryota</taxon>
        <taxon>Metazoa</taxon>
        <taxon>Chordata</taxon>
        <taxon>Craniata</taxon>
        <taxon>Vertebrata</taxon>
        <taxon>Euteleostomi</taxon>
        <taxon>Mammalia</taxon>
        <taxon>Eutheria</taxon>
        <taxon>Laurasiatheria</taxon>
        <taxon>Carnivora</taxon>
        <taxon>Caniformia</taxon>
        <taxon>Musteloidea</taxon>
        <taxon>Mustelidae</taxon>
        <taxon>Mustelinae</taxon>
        <taxon>Neogale</taxon>
    </lineage>
</organism>
<protein>
    <submittedName>
        <fullName evidence="2">Uncharacterized protein</fullName>
    </submittedName>
</protein>
<dbReference type="Ensembl" id="ENSNVIT00000000300.1">
    <property type="protein sequence ID" value="ENSNVIP00000000259.1"/>
    <property type="gene ID" value="ENSNVIG00000000264.1"/>
</dbReference>
<evidence type="ECO:0000313" key="2">
    <source>
        <dbReference type="Ensembl" id="ENSNVIP00000000259.1"/>
    </source>
</evidence>
<keyword evidence="3" id="KW-1185">Reference proteome</keyword>
<name>A0A8C7A6U1_NEOVI</name>
<evidence type="ECO:0000256" key="1">
    <source>
        <dbReference type="SAM" id="MobiDB-lite"/>
    </source>
</evidence>
<dbReference type="GeneTree" id="ENSGT01000000216167"/>
<feature type="region of interest" description="Disordered" evidence="1">
    <location>
        <begin position="1"/>
        <end position="21"/>
    </location>
</feature>
<proteinExistence type="predicted"/>
<dbReference type="AlphaFoldDB" id="A0A8C7A6U1"/>
<sequence length="112" mass="12377">VGQSSHPPLDILDPHPQSPAGWPPSLHLYVFFQKMRFWVRVERFSGRPSLNTPCFPDVEQGFAQGVESTPSHLSARPCYLTPAPAIAVTGPASSLARCWVRQLRGLGHCFLL</sequence>
<reference evidence="2" key="1">
    <citation type="submission" date="2025-08" db="UniProtKB">
        <authorList>
            <consortium name="Ensembl"/>
        </authorList>
    </citation>
    <scope>IDENTIFICATION</scope>
</reference>
<evidence type="ECO:0000313" key="3">
    <source>
        <dbReference type="Proteomes" id="UP000694425"/>
    </source>
</evidence>
<accession>A0A8C7A6U1</accession>
<reference evidence="2" key="2">
    <citation type="submission" date="2025-09" db="UniProtKB">
        <authorList>
            <consortium name="Ensembl"/>
        </authorList>
    </citation>
    <scope>IDENTIFICATION</scope>
</reference>